<organism evidence="1 2">
    <name type="scientific">Trifolium medium</name>
    <dbReference type="NCBI Taxonomy" id="97028"/>
    <lineage>
        <taxon>Eukaryota</taxon>
        <taxon>Viridiplantae</taxon>
        <taxon>Streptophyta</taxon>
        <taxon>Embryophyta</taxon>
        <taxon>Tracheophyta</taxon>
        <taxon>Spermatophyta</taxon>
        <taxon>Magnoliopsida</taxon>
        <taxon>eudicotyledons</taxon>
        <taxon>Gunneridae</taxon>
        <taxon>Pentapetalae</taxon>
        <taxon>rosids</taxon>
        <taxon>fabids</taxon>
        <taxon>Fabales</taxon>
        <taxon>Fabaceae</taxon>
        <taxon>Papilionoideae</taxon>
        <taxon>50 kb inversion clade</taxon>
        <taxon>NPAAA clade</taxon>
        <taxon>Hologalegina</taxon>
        <taxon>IRL clade</taxon>
        <taxon>Trifolieae</taxon>
        <taxon>Trifolium</taxon>
    </lineage>
</organism>
<sequence>MKLRKPCLGWELGRRQVLMDFQMDFIKETG</sequence>
<evidence type="ECO:0000313" key="2">
    <source>
        <dbReference type="Proteomes" id="UP000265520"/>
    </source>
</evidence>
<proteinExistence type="predicted"/>
<keyword evidence="2" id="KW-1185">Reference proteome</keyword>
<dbReference type="Proteomes" id="UP000265520">
    <property type="component" value="Unassembled WGS sequence"/>
</dbReference>
<feature type="non-terminal residue" evidence="1">
    <location>
        <position position="30"/>
    </location>
</feature>
<protein>
    <submittedName>
        <fullName evidence="1">Uncharacterized protein</fullName>
    </submittedName>
</protein>
<accession>A0A392RNW3</accession>
<comment type="caution">
    <text evidence="1">The sequence shown here is derived from an EMBL/GenBank/DDBJ whole genome shotgun (WGS) entry which is preliminary data.</text>
</comment>
<name>A0A392RNW3_9FABA</name>
<dbReference type="AlphaFoldDB" id="A0A392RNW3"/>
<evidence type="ECO:0000313" key="1">
    <source>
        <dbReference type="EMBL" id="MCI38303.1"/>
    </source>
</evidence>
<reference evidence="1 2" key="1">
    <citation type="journal article" date="2018" name="Front. Plant Sci.">
        <title>Red Clover (Trifolium pratense) and Zigzag Clover (T. medium) - A Picture of Genomic Similarities and Differences.</title>
        <authorList>
            <person name="Dluhosova J."/>
            <person name="Istvanek J."/>
            <person name="Nedelnik J."/>
            <person name="Repkova J."/>
        </authorList>
    </citation>
    <scope>NUCLEOTIDE SEQUENCE [LARGE SCALE GENOMIC DNA]</scope>
    <source>
        <strain evidence="2">cv. 10/8</strain>
        <tissue evidence="1">Leaf</tissue>
    </source>
</reference>
<dbReference type="EMBL" id="LXQA010254199">
    <property type="protein sequence ID" value="MCI38303.1"/>
    <property type="molecule type" value="Genomic_DNA"/>
</dbReference>